<keyword evidence="9" id="KW-0812">Transmembrane</keyword>
<dbReference type="Proteomes" id="UP000031408">
    <property type="component" value="Unassembled WGS sequence"/>
</dbReference>
<feature type="domain" description="Signal transduction histidine kinase subgroup 3 dimerisation and phosphoacceptor" evidence="13">
    <location>
        <begin position="807"/>
        <end position="864"/>
    </location>
</feature>
<evidence type="ECO:0000259" key="11">
    <source>
        <dbReference type="Pfam" id="PF02518"/>
    </source>
</evidence>
<protein>
    <recommendedName>
        <fullName evidence="2">histidine kinase</fullName>
        <ecNumber evidence="2">2.7.13.3</ecNumber>
    </recommendedName>
</protein>
<feature type="domain" description="Histidine kinase/HSP90-like ATPase" evidence="11">
    <location>
        <begin position="915"/>
        <end position="996"/>
    </location>
</feature>
<evidence type="ECO:0000256" key="5">
    <source>
        <dbReference type="ARBA" id="ARBA00022741"/>
    </source>
</evidence>
<comment type="caution">
    <text evidence="14">The sequence shown here is derived from an EMBL/GenBank/DDBJ whole genome shotgun (WGS) entry which is preliminary data.</text>
</comment>
<feature type="signal peptide" evidence="10">
    <location>
        <begin position="1"/>
        <end position="20"/>
    </location>
</feature>
<dbReference type="EC" id="2.7.13.3" evidence="2"/>
<dbReference type="Gene3D" id="2.130.10.10">
    <property type="entry name" value="YVTN repeat-like/Quinoprotein amine dehydrogenase"/>
    <property type="match status" value="2"/>
</dbReference>
<dbReference type="InterPro" id="IPR011712">
    <property type="entry name" value="Sig_transdc_His_kin_sub3_dim/P"/>
</dbReference>
<sequence length="998" mass="112908">MKSSFHLALLFILLSTTVGAQQPLFYQFTHIGENEGLSSTYARRILQDPFGFTWVGTQDGLNRFDGKKTVVYNKDKKIQHKLSGSDIRDLLIDTARNTLWVLTSYGGLDGIDYTTGTVHLSISQHQDTALASTLLNSMALSNGQLLIGSSTGLLILNYSKLKLEPFIEATKTYATSNIDRVINLPGGKMCLFTQNRGIQLLDIHQARILQEYKDSTLPKVLRTYDCILLSENQVLFASNDGLLQLNITSDNEISIYKSYLSDYGLANHNPVYACWKDKSGDIWISDAQTVLRLNGVTKTYKILRENGSADDNMWLPAVYSFYTDNDDILWLGCQKGLAYAENRPSPFFRITKSSTSLNKIEHAYYTEQINDTSLLICSPKGLFRYNPGSADVSPISHGLTYYYSFSINNNRIIASNSNGTFVIEKNKIMPWEHVYPEFKPLPRLILNSRVSVGDSLLLFGTENFNGLLVWNHKRKTARMINTETPVHINEKSINALYKSKSNDIWVLGDHSISILNPQLSKCREVLPYNPANRTYYSIFFDACQVNDQYYIASYSSGIVVLDTNLNFVREITTKEGLSNNGVYKLLPYKDSIVFVTTNNGLSILPATKAGKTLNIFRNDGLHSNTFEENSGCLYKDMIIAGGAGGLTIINPALIKLDTIAPPLFLDKILAKRKNGVLDTANISLETISIPNDVLQTDIYFSALNYSGIHNTKYAYQIPELHDQWISLEDKNFISLIGLAPGRYNLLVKASNENDFWTPEPYALQLIFMPKWYQSIGFKITVLILIAFLLYGLYKFRLIQLRKQEKIRKEIASDLHDDIGSNLNSMKIFTHMAIKDPESKEYLGYLEESITQTTQGLRDIIWVLDDSFDTVQELMERIRSFASPICLHQNIAVTYYMNPSGRNFKLDKAEKRNFLLIAKELINNSIKYAECTEIRVSIEFTKTDRLLEIGDDGRGFDMQKRKTGNGIKNIQDRAKLMGYTCILTSTNTGTKVKLHKKLD</sequence>
<dbReference type="SUPFAM" id="SSF55874">
    <property type="entry name" value="ATPase domain of HSP90 chaperone/DNA topoisomerase II/histidine kinase"/>
    <property type="match status" value="1"/>
</dbReference>
<keyword evidence="7" id="KW-0067">ATP-binding</keyword>
<evidence type="ECO:0000256" key="10">
    <source>
        <dbReference type="SAM" id="SignalP"/>
    </source>
</evidence>
<dbReference type="Gene3D" id="3.30.565.10">
    <property type="entry name" value="Histidine kinase-like ATPase, C-terminal domain"/>
    <property type="match status" value="1"/>
</dbReference>
<dbReference type="PANTHER" id="PTHR24421:SF10">
    <property type="entry name" value="NITRATE_NITRITE SENSOR PROTEIN NARQ"/>
    <property type="match status" value="1"/>
</dbReference>
<dbReference type="Gene3D" id="2.60.40.10">
    <property type="entry name" value="Immunoglobulins"/>
    <property type="match status" value="1"/>
</dbReference>
<dbReference type="InterPro" id="IPR015943">
    <property type="entry name" value="WD40/YVTN_repeat-like_dom_sf"/>
</dbReference>
<dbReference type="InterPro" id="IPR013783">
    <property type="entry name" value="Ig-like_fold"/>
</dbReference>
<comment type="catalytic activity">
    <reaction evidence="1">
        <text>ATP + protein L-histidine = ADP + protein N-phospho-L-histidine.</text>
        <dbReference type="EC" id="2.7.13.3"/>
    </reaction>
</comment>
<feature type="transmembrane region" description="Helical" evidence="9">
    <location>
        <begin position="771"/>
        <end position="793"/>
    </location>
</feature>
<reference evidence="14 15" key="1">
    <citation type="submission" date="2014-11" db="EMBL/GenBank/DDBJ databases">
        <title>Genome sequence of Flavihumibacter solisilvae 3-3.</title>
        <authorList>
            <person name="Zhou G."/>
            <person name="Li M."/>
            <person name="Wang G."/>
        </authorList>
    </citation>
    <scope>NUCLEOTIDE SEQUENCE [LARGE SCALE GENOMIC DNA]</scope>
    <source>
        <strain evidence="14 15">3-3</strain>
    </source>
</reference>
<evidence type="ECO:0000256" key="7">
    <source>
        <dbReference type="ARBA" id="ARBA00022840"/>
    </source>
</evidence>
<keyword evidence="15" id="KW-1185">Reference proteome</keyword>
<dbReference type="InterPro" id="IPR011047">
    <property type="entry name" value="Quinoprotein_ADH-like_sf"/>
</dbReference>
<keyword evidence="6" id="KW-0418">Kinase</keyword>
<proteinExistence type="predicted"/>
<dbReference type="InterPro" id="IPR036890">
    <property type="entry name" value="HATPase_C_sf"/>
</dbReference>
<evidence type="ECO:0000256" key="3">
    <source>
        <dbReference type="ARBA" id="ARBA00022553"/>
    </source>
</evidence>
<dbReference type="InterPro" id="IPR003594">
    <property type="entry name" value="HATPase_dom"/>
</dbReference>
<dbReference type="EMBL" id="JSVC01000006">
    <property type="protein sequence ID" value="KIC95498.1"/>
    <property type="molecule type" value="Genomic_DNA"/>
</dbReference>
<evidence type="ECO:0000313" key="15">
    <source>
        <dbReference type="Proteomes" id="UP000031408"/>
    </source>
</evidence>
<evidence type="ECO:0000256" key="8">
    <source>
        <dbReference type="ARBA" id="ARBA00023012"/>
    </source>
</evidence>
<keyword evidence="4" id="KW-0808">Transferase</keyword>
<evidence type="ECO:0000259" key="13">
    <source>
        <dbReference type="Pfam" id="PF07730"/>
    </source>
</evidence>
<organism evidence="14 15">
    <name type="scientific">Flavihumibacter solisilvae</name>
    <dbReference type="NCBI Taxonomy" id="1349421"/>
    <lineage>
        <taxon>Bacteria</taxon>
        <taxon>Pseudomonadati</taxon>
        <taxon>Bacteroidota</taxon>
        <taxon>Chitinophagia</taxon>
        <taxon>Chitinophagales</taxon>
        <taxon>Chitinophagaceae</taxon>
        <taxon>Flavihumibacter</taxon>
    </lineage>
</organism>
<evidence type="ECO:0000256" key="6">
    <source>
        <dbReference type="ARBA" id="ARBA00022777"/>
    </source>
</evidence>
<dbReference type="Pfam" id="PF02518">
    <property type="entry name" value="HATPase_c"/>
    <property type="match status" value="1"/>
</dbReference>
<evidence type="ECO:0000256" key="1">
    <source>
        <dbReference type="ARBA" id="ARBA00000085"/>
    </source>
</evidence>
<keyword evidence="3" id="KW-0597">Phosphoprotein</keyword>
<dbReference type="InterPro" id="IPR050482">
    <property type="entry name" value="Sensor_HK_TwoCompSys"/>
</dbReference>
<evidence type="ECO:0000259" key="12">
    <source>
        <dbReference type="Pfam" id="PF07495"/>
    </source>
</evidence>
<dbReference type="GO" id="GO:0046983">
    <property type="term" value="F:protein dimerization activity"/>
    <property type="evidence" value="ECO:0007669"/>
    <property type="project" value="InterPro"/>
</dbReference>
<dbReference type="SUPFAM" id="SSF50998">
    <property type="entry name" value="Quinoprotein alcohol dehydrogenase-like"/>
    <property type="match status" value="1"/>
</dbReference>
<gene>
    <name evidence="14" type="ORF">OI18_06375</name>
</gene>
<dbReference type="PANTHER" id="PTHR24421">
    <property type="entry name" value="NITRATE/NITRITE SENSOR PROTEIN NARX-RELATED"/>
    <property type="match status" value="1"/>
</dbReference>
<evidence type="ECO:0000256" key="9">
    <source>
        <dbReference type="SAM" id="Phobius"/>
    </source>
</evidence>
<dbReference type="GO" id="GO:0005524">
    <property type="term" value="F:ATP binding"/>
    <property type="evidence" value="ECO:0007669"/>
    <property type="project" value="UniProtKB-KW"/>
</dbReference>
<dbReference type="GO" id="GO:0000155">
    <property type="term" value="F:phosphorelay sensor kinase activity"/>
    <property type="evidence" value="ECO:0007669"/>
    <property type="project" value="InterPro"/>
</dbReference>
<dbReference type="STRING" id="1349421.OI18_06375"/>
<evidence type="ECO:0000256" key="2">
    <source>
        <dbReference type="ARBA" id="ARBA00012438"/>
    </source>
</evidence>
<name>A0A0C1LJH9_9BACT</name>
<keyword evidence="5" id="KW-0547">Nucleotide-binding</keyword>
<dbReference type="InterPro" id="IPR011123">
    <property type="entry name" value="Y_Y_Y"/>
</dbReference>
<accession>A0A0C1LJH9</accession>
<dbReference type="AlphaFoldDB" id="A0A0C1LJH9"/>
<evidence type="ECO:0000256" key="4">
    <source>
        <dbReference type="ARBA" id="ARBA00022679"/>
    </source>
</evidence>
<dbReference type="GO" id="GO:0016020">
    <property type="term" value="C:membrane"/>
    <property type="evidence" value="ECO:0007669"/>
    <property type="project" value="InterPro"/>
</dbReference>
<dbReference type="CDD" id="cd16917">
    <property type="entry name" value="HATPase_UhpB-NarQ-NarX-like"/>
    <property type="match status" value="1"/>
</dbReference>
<keyword evidence="9" id="KW-0472">Membrane</keyword>
<dbReference type="OrthoDB" id="9806995at2"/>
<feature type="domain" description="Two component regulator three Y" evidence="12">
    <location>
        <begin position="704"/>
        <end position="765"/>
    </location>
</feature>
<keyword evidence="9" id="KW-1133">Transmembrane helix</keyword>
<keyword evidence="10" id="KW-0732">Signal</keyword>
<dbReference type="Pfam" id="PF07495">
    <property type="entry name" value="Y_Y_Y"/>
    <property type="match status" value="1"/>
</dbReference>
<dbReference type="Pfam" id="PF07730">
    <property type="entry name" value="HisKA_3"/>
    <property type="match status" value="1"/>
</dbReference>
<evidence type="ECO:0000313" key="14">
    <source>
        <dbReference type="EMBL" id="KIC95498.1"/>
    </source>
</evidence>
<keyword evidence="8" id="KW-0902">Two-component regulatory system</keyword>
<dbReference type="RefSeq" id="WP_039138133.1">
    <property type="nucleotide sequence ID" value="NZ_JSVC01000006.1"/>
</dbReference>
<feature type="chain" id="PRO_5002135680" description="histidine kinase" evidence="10">
    <location>
        <begin position="21"/>
        <end position="998"/>
    </location>
</feature>